<dbReference type="KEGG" id="fte:Fluta_0977"/>
<reference evidence="3" key="2">
    <citation type="submission" date="2011-02" db="EMBL/GenBank/DDBJ databases">
        <title>The complete genome of Fluviicola taffensis DSM 16823.</title>
        <authorList>
            <consortium name="US DOE Joint Genome Institute (JGI-PGF)"/>
            <person name="Lucas S."/>
            <person name="Copeland A."/>
            <person name="Lapidus A."/>
            <person name="Bruce D."/>
            <person name="Goodwin L."/>
            <person name="Pitluck S."/>
            <person name="Kyrpides N."/>
            <person name="Mavromatis K."/>
            <person name="Ivanova N."/>
            <person name="Mikhailova N."/>
            <person name="Pagani I."/>
            <person name="Chertkov O."/>
            <person name="Detter J.C."/>
            <person name="Han C."/>
            <person name="Tapia R."/>
            <person name="Land M."/>
            <person name="Hauser L."/>
            <person name="Markowitz V."/>
            <person name="Cheng J.-F."/>
            <person name="Hugenholtz P."/>
            <person name="Woyke T."/>
            <person name="Wu D."/>
            <person name="Tindall B."/>
            <person name="Pomrenke H.G."/>
            <person name="Brambilla E."/>
            <person name="Klenk H.-P."/>
            <person name="Eisen J.A."/>
        </authorList>
    </citation>
    <scope>NUCLEOTIDE SEQUENCE [LARGE SCALE GENOMIC DNA]</scope>
    <source>
        <strain evidence="3">DSM 16823 / RW262 / RW262</strain>
    </source>
</reference>
<dbReference type="AlphaFoldDB" id="F2I931"/>
<keyword evidence="3" id="KW-1185">Reference proteome</keyword>
<proteinExistence type="predicted"/>
<reference evidence="2 3" key="1">
    <citation type="journal article" date="2011" name="Stand. Genomic Sci.">
        <title>Complete genome sequence of the gliding freshwater bacterium Fluviicola taffensis type strain (RW262).</title>
        <authorList>
            <person name="Woyke T."/>
            <person name="Chertkov O."/>
            <person name="Lapidus A."/>
            <person name="Nolan M."/>
            <person name="Lucas S."/>
            <person name="Del Rio T.G."/>
            <person name="Tice H."/>
            <person name="Cheng J.F."/>
            <person name="Tapia R."/>
            <person name="Han C."/>
            <person name="Goodwin L."/>
            <person name="Pitluck S."/>
            <person name="Liolios K."/>
            <person name="Pagani I."/>
            <person name="Ivanova N."/>
            <person name="Huntemann M."/>
            <person name="Mavromatis K."/>
            <person name="Mikhailova N."/>
            <person name="Pati A."/>
            <person name="Chen A."/>
            <person name="Palaniappan K."/>
            <person name="Land M."/>
            <person name="Hauser L."/>
            <person name="Brambilla E.M."/>
            <person name="Rohde M."/>
            <person name="Mwirichia R."/>
            <person name="Sikorski J."/>
            <person name="Tindall B.J."/>
            <person name="Goker M."/>
            <person name="Bristow J."/>
            <person name="Eisen J.A."/>
            <person name="Markowitz V."/>
            <person name="Hugenholtz P."/>
            <person name="Klenk H.P."/>
            <person name="Kyrpides N.C."/>
        </authorList>
    </citation>
    <scope>NUCLEOTIDE SEQUENCE [LARGE SCALE GENOMIC DNA]</scope>
    <source>
        <strain evidence="3">DSM 16823 / RW262 / RW262</strain>
    </source>
</reference>
<keyword evidence="1" id="KW-0732">Signal</keyword>
<evidence type="ECO:0000313" key="2">
    <source>
        <dbReference type="EMBL" id="AEA42978.1"/>
    </source>
</evidence>
<evidence type="ECO:0000313" key="3">
    <source>
        <dbReference type="Proteomes" id="UP000007463"/>
    </source>
</evidence>
<protein>
    <recommendedName>
        <fullName evidence="4">Secreted protein</fullName>
    </recommendedName>
</protein>
<dbReference type="STRING" id="755732.Fluta_0977"/>
<evidence type="ECO:0008006" key="4">
    <source>
        <dbReference type="Google" id="ProtNLM"/>
    </source>
</evidence>
<name>F2I931_FLUTR</name>
<evidence type="ECO:0000256" key="1">
    <source>
        <dbReference type="SAM" id="SignalP"/>
    </source>
</evidence>
<organism evidence="2 3">
    <name type="scientific">Fluviicola taffensis (strain DSM 16823 / NCIMB 13979 / RW262)</name>
    <dbReference type="NCBI Taxonomy" id="755732"/>
    <lineage>
        <taxon>Bacteria</taxon>
        <taxon>Pseudomonadati</taxon>
        <taxon>Bacteroidota</taxon>
        <taxon>Flavobacteriia</taxon>
        <taxon>Flavobacteriales</taxon>
        <taxon>Crocinitomicaceae</taxon>
        <taxon>Fluviicola</taxon>
    </lineage>
</organism>
<accession>F2I931</accession>
<gene>
    <name evidence="2" type="ordered locus">Fluta_0977</name>
</gene>
<dbReference type="EMBL" id="CP002542">
    <property type="protein sequence ID" value="AEA42978.1"/>
    <property type="molecule type" value="Genomic_DNA"/>
</dbReference>
<dbReference type="Proteomes" id="UP000007463">
    <property type="component" value="Chromosome"/>
</dbReference>
<feature type="signal peptide" evidence="1">
    <location>
        <begin position="1"/>
        <end position="19"/>
    </location>
</feature>
<dbReference type="RefSeq" id="WP_013685750.1">
    <property type="nucleotide sequence ID" value="NC_015321.1"/>
</dbReference>
<sequence length="173" mass="19581" precursor="true">MRLLLIGCICLFIHTSAFSQVSIVVNGIIFSIPGKTGGELMGKTGNPATIEGFYAIDTTQRTLTSTVVKRFEDFETNDNVDVDQYTIHFEDIDLNEVFEIPIYDDGTFKTPHYYADFMANDLNESIEHFACIHGTGSEQLTLAESPLWIRFYFLEEEEATAFIQSIRTTLNLK</sequence>
<dbReference type="HOGENOM" id="CLU_1545357_0_0_10"/>
<feature type="chain" id="PRO_5003283185" description="Secreted protein" evidence="1">
    <location>
        <begin position="20"/>
        <end position="173"/>
    </location>
</feature>